<organism evidence="1 2">
    <name type="scientific">Fusarium solani</name>
    <name type="common">Filamentous fungus</name>
    <dbReference type="NCBI Taxonomy" id="169388"/>
    <lineage>
        <taxon>Eukaryota</taxon>
        <taxon>Fungi</taxon>
        <taxon>Dikarya</taxon>
        <taxon>Ascomycota</taxon>
        <taxon>Pezizomycotina</taxon>
        <taxon>Sordariomycetes</taxon>
        <taxon>Hypocreomycetidae</taxon>
        <taxon>Hypocreales</taxon>
        <taxon>Nectriaceae</taxon>
        <taxon>Fusarium</taxon>
        <taxon>Fusarium solani species complex</taxon>
    </lineage>
</organism>
<evidence type="ECO:0000313" key="2">
    <source>
        <dbReference type="Proteomes" id="UP000736672"/>
    </source>
</evidence>
<keyword evidence="2" id="KW-1185">Reference proteome</keyword>
<evidence type="ECO:0000313" key="1">
    <source>
        <dbReference type="EMBL" id="KAH7237911.1"/>
    </source>
</evidence>
<evidence type="ECO:0008006" key="3">
    <source>
        <dbReference type="Google" id="ProtNLM"/>
    </source>
</evidence>
<protein>
    <recommendedName>
        <fullName evidence="3">BTB domain-containing protein</fullName>
    </recommendedName>
</protein>
<sequence>MDPAEREEPNSAEHIASDGDVVLVVGEQKIQLRVYSHRHWSEGQGISSQSPRDVPLMEDDADAMSLICSVIHHRNTDVPDTLTAKEVLQIAVEADKYDLSVALKYARVQWLKPKGDEDMTDMASLMAAAFLFCDMGAFVARSLDLIINYKETYLGLLDDENISQMIPLKTFYLLAERRTRMRAEISQLLFKWADTGCSCGWSKNRGEKYASLQSEYQPLKIIEVPMLEIIDNMKAISTEDMKRKYHHDRQRGGYYHETPPYEETLLGRLESMERKASICLDCVRTDTAMESCRFQHE</sequence>
<dbReference type="OrthoDB" id="5275938at2759"/>
<gene>
    <name evidence="1" type="ORF">B0J15DRAFT_538446</name>
</gene>
<comment type="caution">
    <text evidence="1">The sequence shown here is derived from an EMBL/GenBank/DDBJ whole genome shotgun (WGS) entry which is preliminary data.</text>
</comment>
<proteinExistence type="predicted"/>
<dbReference type="AlphaFoldDB" id="A0A9P9JYI8"/>
<name>A0A9P9JYI8_FUSSL</name>
<reference evidence="1" key="1">
    <citation type="journal article" date="2021" name="Nat. Commun.">
        <title>Genetic determinants of endophytism in the Arabidopsis root mycobiome.</title>
        <authorList>
            <person name="Mesny F."/>
            <person name="Miyauchi S."/>
            <person name="Thiergart T."/>
            <person name="Pickel B."/>
            <person name="Atanasova L."/>
            <person name="Karlsson M."/>
            <person name="Huettel B."/>
            <person name="Barry K.W."/>
            <person name="Haridas S."/>
            <person name="Chen C."/>
            <person name="Bauer D."/>
            <person name="Andreopoulos W."/>
            <person name="Pangilinan J."/>
            <person name="LaButti K."/>
            <person name="Riley R."/>
            <person name="Lipzen A."/>
            <person name="Clum A."/>
            <person name="Drula E."/>
            <person name="Henrissat B."/>
            <person name="Kohler A."/>
            <person name="Grigoriev I.V."/>
            <person name="Martin F.M."/>
            <person name="Hacquard S."/>
        </authorList>
    </citation>
    <scope>NUCLEOTIDE SEQUENCE</scope>
    <source>
        <strain evidence="1">FSSC 5 MPI-SDFR-AT-0091</strain>
    </source>
</reference>
<dbReference type="EMBL" id="JAGTJS010000022">
    <property type="protein sequence ID" value="KAH7237911.1"/>
    <property type="molecule type" value="Genomic_DNA"/>
</dbReference>
<dbReference type="Proteomes" id="UP000736672">
    <property type="component" value="Unassembled WGS sequence"/>
</dbReference>
<accession>A0A9P9JYI8</accession>